<feature type="compositionally biased region" description="Low complexity" evidence="1">
    <location>
        <begin position="427"/>
        <end position="436"/>
    </location>
</feature>
<organism evidence="2 3">
    <name type="scientific">Chondromyces apiculatus DSM 436</name>
    <dbReference type="NCBI Taxonomy" id="1192034"/>
    <lineage>
        <taxon>Bacteria</taxon>
        <taxon>Pseudomonadati</taxon>
        <taxon>Myxococcota</taxon>
        <taxon>Polyangia</taxon>
        <taxon>Polyangiales</taxon>
        <taxon>Polyangiaceae</taxon>
        <taxon>Chondromyces</taxon>
    </lineage>
</organism>
<feature type="region of interest" description="Disordered" evidence="1">
    <location>
        <begin position="35"/>
        <end position="73"/>
    </location>
</feature>
<evidence type="ECO:0000256" key="1">
    <source>
        <dbReference type="SAM" id="MobiDB-lite"/>
    </source>
</evidence>
<name>A0A017T4H0_9BACT</name>
<evidence type="ECO:0000313" key="3">
    <source>
        <dbReference type="Proteomes" id="UP000019678"/>
    </source>
</evidence>
<keyword evidence="3" id="KW-1185">Reference proteome</keyword>
<dbReference type="AlphaFoldDB" id="A0A017T4H0"/>
<feature type="region of interest" description="Disordered" evidence="1">
    <location>
        <begin position="369"/>
        <end position="436"/>
    </location>
</feature>
<feature type="region of interest" description="Disordered" evidence="1">
    <location>
        <begin position="323"/>
        <end position="352"/>
    </location>
</feature>
<accession>A0A017T4H0</accession>
<evidence type="ECO:0000313" key="2">
    <source>
        <dbReference type="EMBL" id="EYF03902.1"/>
    </source>
</evidence>
<dbReference type="STRING" id="1192034.CAP_5003"/>
<comment type="caution">
    <text evidence="2">The sequence shown here is derived from an EMBL/GenBank/DDBJ whole genome shotgun (WGS) entry which is preliminary data.</text>
</comment>
<dbReference type="EMBL" id="ASRX01000040">
    <property type="protein sequence ID" value="EYF03902.1"/>
    <property type="molecule type" value="Genomic_DNA"/>
</dbReference>
<gene>
    <name evidence="2" type="ORF">CAP_5003</name>
</gene>
<feature type="compositionally biased region" description="Pro residues" evidence="1">
    <location>
        <begin position="403"/>
        <end position="426"/>
    </location>
</feature>
<dbReference type="Proteomes" id="UP000019678">
    <property type="component" value="Unassembled WGS sequence"/>
</dbReference>
<feature type="compositionally biased region" description="Low complexity" evidence="1">
    <location>
        <begin position="369"/>
        <end position="378"/>
    </location>
</feature>
<feature type="region of interest" description="Disordered" evidence="1">
    <location>
        <begin position="95"/>
        <end position="126"/>
    </location>
</feature>
<reference evidence="2 3" key="1">
    <citation type="submission" date="2013-05" db="EMBL/GenBank/DDBJ databases">
        <title>Genome assembly of Chondromyces apiculatus DSM 436.</title>
        <authorList>
            <person name="Sharma G."/>
            <person name="Khatri I."/>
            <person name="Kaur C."/>
            <person name="Mayilraj S."/>
            <person name="Subramanian S."/>
        </authorList>
    </citation>
    <scope>NUCLEOTIDE SEQUENCE [LARGE SCALE GENOMIC DNA]</scope>
    <source>
        <strain evidence="2 3">DSM 436</strain>
    </source>
</reference>
<feature type="compositionally biased region" description="Pro residues" evidence="1">
    <location>
        <begin position="379"/>
        <end position="397"/>
    </location>
</feature>
<protein>
    <submittedName>
        <fullName evidence="2">Uncharacterized protein</fullName>
    </submittedName>
</protein>
<feature type="compositionally biased region" description="Low complexity" evidence="1">
    <location>
        <begin position="323"/>
        <end position="335"/>
    </location>
</feature>
<proteinExistence type="predicted"/>
<sequence>MDVICNKCGTISRLSEDGWAASSGTLEPTFACADCDATDKGPASVERAARDAMRPPPPPAAARGSSSLPPDDEAETIDDLRMIMRKSLAAVACGSLERGRESAPSPARRTSWLPDRESSVPSAVGADSLQATVAESDLAEDDLNPTESVRQIIQVCDTLVPPLSLEKQPWLPGRAWAVVAAVSTCTALLAATAGFRVGTSSRPPLLVHAASQVGSAASRVVLKQLQEAKHASAAVPQRHPIAPAALPAAASEDVAVDATTSPHHVISADLAAPGEPPTTAEAISSSAALATTATAAAPAPWQAQDTGLNATGMHLRSAAPLVTPATPATPATSETPEPPLAPVATATPERSLKDAISQAVGATPRPVLAPAVASTPTSPSAPAPAAPPPAAPPPAAPPAAASPAPPAATSPAPAAPAPAPAAPAAPVPASASPTTN</sequence>